<sequence length="148" mass="16895">MGVWEEIWDKTKDVANAAGKKTGEIVEISKYKIQVAQINGDIRSQYEKLGNAVYNMVKADYENPELVNSIVDEIDDLLDHLKETEDKIAELKKVIKCPCCGYNNPQEASYCSKCGCKLEQQEKSDEIHVEPAEEQDWIPEETEQPQEN</sequence>
<dbReference type="RefSeq" id="WP_069987120.1">
    <property type="nucleotide sequence ID" value="NZ_JACOQK010000001.1"/>
</dbReference>
<keyword evidence="4" id="KW-1185">Reference proteome</keyword>
<evidence type="ECO:0000256" key="1">
    <source>
        <dbReference type="SAM" id="Coils"/>
    </source>
</evidence>
<feature type="region of interest" description="Disordered" evidence="2">
    <location>
        <begin position="125"/>
        <end position="148"/>
    </location>
</feature>
<keyword evidence="1" id="KW-0175">Coiled coil</keyword>
<gene>
    <name evidence="3" type="ORF">H8Z77_11345</name>
</gene>
<name>A0ABR7ITW9_9CLOT</name>
<evidence type="ECO:0000256" key="2">
    <source>
        <dbReference type="SAM" id="MobiDB-lite"/>
    </source>
</evidence>
<feature type="coiled-coil region" evidence="1">
    <location>
        <begin position="67"/>
        <end position="94"/>
    </location>
</feature>
<dbReference type="EMBL" id="JACOQK010000001">
    <property type="protein sequence ID" value="MBC5788599.1"/>
    <property type="molecule type" value="Genomic_DNA"/>
</dbReference>
<accession>A0ABR7ITW9</accession>
<dbReference type="Proteomes" id="UP000649151">
    <property type="component" value="Unassembled WGS sequence"/>
</dbReference>
<evidence type="ECO:0000313" key="4">
    <source>
        <dbReference type="Proteomes" id="UP000649151"/>
    </source>
</evidence>
<reference evidence="3 4" key="1">
    <citation type="submission" date="2020-08" db="EMBL/GenBank/DDBJ databases">
        <title>Genome public.</title>
        <authorList>
            <person name="Liu C."/>
            <person name="Sun Q."/>
        </authorList>
    </citation>
    <scope>NUCLEOTIDE SEQUENCE [LARGE SCALE GENOMIC DNA]</scope>
    <source>
        <strain evidence="3 4">NSJ-27</strain>
    </source>
</reference>
<feature type="compositionally biased region" description="Acidic residues" evidence="2">
    <location>
        <begin position="132"/>
        <end position="148"/>
    </location>
</feature>
<evidence type="ECO:0000313" key="3">
    <source>
        <dbReference type="EMBL" id="MBC5788599.1"/>
    </source>
</evidence>
<protein>
    <submittedName>
        <fullName evidence="3">Zinc ribbon domain-containing protein</fullName>
    </submittedName>
</protein>
<comment type="caution">
    <text evidence="3">The sequence shown here is derived from an EMBL/GenBank/DDBJ whole genome shotgun (WGS) entry which is preliminary data.</text>
</comment>
<proteinExistence type="predicted"/>
<organism evidence="3 4">
    <name type="scientific">Clostridium facile</name>
    <dbReference type="NCBI Taxonomy" id="2763035"/>
    <lineage>
        <taxon>Bacteria</taxon>
        <taxon>Bacillati</taxon>
        <taxon>Bacillota</taxon>
        <taxon>Clostridia</taxon>
        <taxon>Eubacteriales</taxon>
        <taxon>Clostridiaceae</taxon>
        <taxon>Clostridium</taxon>
    </lineage>
</organism>